<keyword evidence="11" id="KW-1185">Reference proteome</keyword>
<dbReference type="PANTHER" id="PTHR30603:SF60">
    <property type="entry name" value="RNA POLYMERASE SIGMA FACTOR RPOD"/>
    <property type="match status" value="1"/>
</dbReference>
<keyword evidence="5" id="KW-0804">Transcription</keyword>
<evidence type="ECO:0000259" key="7">
    <source>
        <dbReference type="Pfam" id="PF04539"/>
    </source>
</evidence>
<keyword evidence="4" id="KW-0238">DNA-binding</keyword>
<dbReference type="InterPro" id="IPR050239">
    <property type="entry name" value="Sigma-70_RNA_pol_init_factors"/>
</dbReference>
<comment type="similarity">
    <text evidence="1">Belongs to the sigma-70 factor family.</text>
</comment>
<dbReference type="InterPro" id="IPR007630">
    <property type="entry name" value="RNA_pol_sigma70_r4"/>
</dbReference>
<evidence type="ECO:0000256" key="4">
    <source>
        <dbReference type="ARBA" id="ARBA00023125"/>
    </source>
</evidence>
<dbReference type="InterPro" id="IPR014284">
    <property type="entry name" value="RNA_pol_sigma-70_dom"/>
</dbReference>
<evidence type="ECO:0000259" key="8">
    <source>
        <dbReference type="Pfam" id="PF04542"/>
    </source>
</evidence>
<dbReference type="AlphaFoldDB" id="A0A928Z4W5"/>
<dbReference type="NCBIfam" id="TIGR02997">
    <property type="entry name" value="Sig70-cyanoRpoD"/>
    <property type="match status" value="1"/>
</dbReference>
<dbReference type="NCBIfam" id="TIGR02937">
    <property type="entry name" value="sigma70-ECF"/>
    <property type="match status" value="1"/>
</dbReference>
<accession>A0A928Z4W5</accession>
<evidence type="ECO:0000313" key="10">
    <source>
        <dbReference type="EMBL" id="MBE9031442.1"/>
    </source>
</evidence>
<sequence length="322" mass="37153">MAQQSKVISGPVNTMRSYLQDIGRVPLLSREEEIEYGRQIQTMLEYRQTKEMLVERLKRDPSLEEWAAALEITVDTLEVGLANGDYAKRKMVEANLRLVVNIAKQYQNRNIDLLDLIQEGAVGLQRGAEKFDPSRGYKFSTYAYWWIRQAITRAISQHSRTIRLPIHLVEVLNKIKRQQRELSQQLGRTPTIEEVATTLEMEPEKVRQCLDYARQPMSLEKRIGDNGDTELGDILEDESTSPSEHVEKITLSHDLQKAISQLPDIMREIIIMRFGLDGNEALSLSESGRRLGMSRERVRQLQQKAYNIIRQRNSGMQHYIAS</sequence>
<dbReference type="Pfam" id="PF04545">
    <property type="entry name" value="Sigma70_r4"/>
    <property type="match status" value="1"/>
</dbReference>
<dbReference type="GO" id="GO:0003677">
    <property type="term" value="F:DNA binding"/>
    <property type="evidence" value="ECO:0007669"/>
    <property type="project" value="UniProtKB-KW"/>
</dbReference>
<comment type="caution">
    <text evidence="10">The sequence shown here is derived from an EMBL/GenBank/DDBJ whole genome shotgun (WGS) entry which is preliminary data.</text>
</comment>
<evidence type="ECO:0000313" key="11">
    <source>
        <dbReference type="Proteomes" id="UP000625316"/>
    </source>
</evidence>
<evidence type="ECO:0000259" key="6">
    <source>
        <dbReference type="Pfam" id="PF00140"/>
    </source>
</evidence>
<dbReference type="InterPro" id="IPR007627">
    <property type="entry name" value="RNA_pol_sigma70_r2"/>
</dbReference>
<reference evidence="10" key="1">
    <citation type="submission" date="2020-10" db="EMBL/GenBank/DDBJ databases">
        <authorList>
            <person name="Castelo-Branco R."/>
            <person name="Eusebio N."/>
            <person name="Adriana R."/>
            <person name="Vieira A."/>
            <person name="Brugerolle De Fraissinette N."/>
            <person name="Rezende De Castro R."/>
            <person name="Schneider M.P."/>
            <person name="Vasconcelos V."/>
            <person name="Leao P.N."/>
        </authorList>
    </citation>
    <scope>NUCLEOTIDE SEQUENCE</scope>
    <source>
        <strain evidence="10">LEGE 11480</strain>
    </source>
</reference>
<dbReference type="EMBL" id="JADEXQ010000063">
    <property type="protein sequence ID" value="MBE9031442.1"/>
    <property type="molecule type" value="Genomic_DNA"/>
</dbReference>
<dbReference type="CDD" id="cd06171">
    <property type="entry name" value="Sigma70_r4"/>
    <property type="match status" value="1"/>
</dbReference>
<dbReference type="Pfam" id="PF00140">
    <property type="entry name" value="Sigma70_r1_2"/>
    <property type="match status" value="1"/>
</dbReference>
<dbReference type="SUPFAM" id="SSF88659">
    <property type="entry name" value="Sigma3 and sigma4 domains of RNA polymerase sigma factors"/>
    <property type="match status" value="2"/>
</dbReference>
<dbReference type="GO" id="GO:0016987">
    <property type="term" value="F:sigma factor activity"/>
    <property type="evidence" value="ECO:0007669"/>
    <property type="project" value="UniProtKB-KW"/>
</dbReference>
<feature type="domain" description="RNA polymerase sigma-70 region 4" evidence="9">
    <location>
        <begin position="258"/>
        <end position="309"/>
    </location>
</feature>
<name>A0A928Z4W5_9CYAN</name>
<dbReference type="Pfam" id="PF04542">
    <property type="entry name" value="Sigma70_r2"/>
    <property type="match status" value="1"/>
</dbReference>
<dbReference type="InterPro" id="IPR013325">
    <property type="entry name" value="RNA_pol_sigma_r2"/>
</dbReference>
<dbReference type="Proteomes" id="UP000625316">
    <property type="component" value="Unassembled WGS sequence"/>
</dbReference>
<proteinExistence type="inferred from homology"/>
<dbReference type="GO" id="GO:0006352">
    <property type="term" value="P:DNA-templated transcription initiation"/>
    <property type="evidence" value="ECO:0007669"/>
    <property type="project" value="InterPro"/>
</dbReference>
<dbReference type="Gene3D" id="1.20.120.1810">
    <property type="match status" value="1"/>
</dbReference>
<dbReference type="InterPro" id="IPR007624">
    <property type="entry name" value="RNA_pol_sigma70_r3"/>
</dbReference>
<dbReference type="InterPro" id="IPR013324">
    <property type="entry name" value="RNA_pol_sigma_r3/r4-like"/>
</dbReference>
<dbReference type="InterPro" id="IPR000943">
    <property type="entry name" value="RNA_pol_sigma70"/>
</dbReference>
<dbReference type="Gene3D" id="1.10.10.10">
    <property type="entry name" value="Winged helix-like DNA-binding domain superfamily/Winged helix DNA-binding domain"/>
    <property type="match status" value="2"/>
</dbReference>
<dbReference type="PANTHER" id="PTHR30603">
    <property type="entry name" value="RNA POLYMERASE SIGMA FACTOR RPO"/>
    <property type="match status" value="1"/>
</dbReference>
<dbReference type="InterPro" id="IPR009042">
    <property type="entry name" value="RNA_pol_sigma70_r1_2"/>
</dbReference>
<dbReference type="InterPro" id="IPR036388">
    <property type="entry name" value="WH-like_DNA-bd_sf"/>
</dbReference>
<evidence type="ECO:0000256" key="5">
    <source>
        <dbReference type="ARBA" id="ARBA00023163"/>
    </source>
</evidence>
<feature type="domain" description="RNA polymerase sigma-70 region 1.2" evidence="6">
    <location>
        <begin position="15"/>
        <end position="43"/>
    </location>
</feature>
<feature type="domain" description="RNA polymerase sigma-70 region 3" evidence="7">
    <location>
        <begin position="170"/>
        <end position="245"/>
    </location>
</feature>
<keyword evidence="3" id="KW-0731">Sigma factor</keyword>
<keyword evidence="2" id="KW-0805">Transcription regulation</keyword>
<protein>
    <submittedName>
        <fullName evidence="10">RNA polymerase sigma factor, RpoD/SigA family</fullName>
    </submittedName>
</protein>
<feature type="domain" description="RNA polymerase sigma-70 region 2" evidence="8">
    <location>
        <begin position="91"/>
        <end position="161"/>
    </location>
</feature>
<gene>
    <name evidence="10" type="ORF">IQ266_17040</name>
</gene>
<evidence type="ECO:0000256" key="3">
    <source>
        <dbReference type="ARBA" id="ARBA00023082"/>
    </source>
</evidence>
<evidence type="ECO:0000256" key="1">
    <source>
        <dbReference type="ARBA" id="ARBA00007788"/>
    </source>
</evidence>
<dbReference type="InterPro" id="IPR017848">
    <property type="entry name" value="RNA_pol_sigma_RpoD/SigA_cyanob"/>
</dbReference>
<dbReference type="SUPFAM" id="SSF88946">
    <property type="entry name" value="Sigma2 domain of RNA polymerase sigma factors"/>
    <property type="match status" value="1"/>
</dbReference>
<evidence type="ECO:0000259" key="9">
    <source>
        <dbReference type="Pfam" id="PF04545"/>
    </source>
</evidence>
<organism evidence="10 11">
    <name type="scientific">Romeriopsis navalis LEGE 11480</name>
    <dbReference type="NCBI Taxonomy" id="2777977"/>
    <lineage>
        <taxon>Bacteria</taxon>
        <taxon>Bacillati</taxon>
        <taxon>Cyanobacteriota</taxon>
        <taxon>Cyanophyceae</taxon>
        <taxon>Leptolyngbyales</taxon>
        <taxon>Leptolyngbyaceae</taxon>
        <taxon>Romeriopsis</taxon>
        <taxon>Romeriopsis navalis</taxon>
    </lineage>
</organism>
<dbReference type="PRINTS" id="PR00046">
    <property type="entry name" value="SIGMA70FCT"/>
</dbReference>
<dbReference type="Pfam" id="PF04539">
    <property type="entry name" value="Sigma70_r3"/>
    <property type="match status" value="1"/>
</dbReference>
<evidence type="ECO:0000256" key="2">
    <source>
        <dbReference type="ARBA" id="ARBA00023015"/>
    </source>
</evidence>